<evidence type="ECO:0000313" key="3">
    <source>
        <dbReference type="Proteomes" id="UP000198914"/>
    </source>
</evidence>
<reference evidence="3" key="1">
    <citation type="submission" date="2016-10" db="EMBL/GenBank/DDBJ databases">
        <authorList>
            <person name="Varghese N."/>
            <person name="Submissions S."/>
        </authorList>
    </citation>
    <scope>NUCLEOTIDE SEQUENCE [LARGE SCALE GENOMIC DNA]</scope>
    <source>
        <strain evidence="3">DSM 100420</strain>
    </source>
</reference>
<sequence>MTHRPQPLGDMRLHLTLTRGMADATGTDAAGAFADGRLDNAEWADALMTCRECSQVLACRRWQGQRVEGPRAIPKMCGNHAFFKRLKGGQWPP</sequence>
<dbReference type="EMBL" id="FNPX01000002">
    <property type="protein sequence ID" value="SDY61535.1"/>
    <property type="molecule type" value="Genomic_DNA"/>
</dbReference>
<keyword evidence="3" id="KW-1185">Reference proteome</keyword>
<dbReference type="STRING" id="1244108.SAMN05444004_102142"/>
<dbReference type="RefSeq" id="WP_092642457.1">
    <property type="nucleotide sequence ID" value="NZ_FNPX01000002.1"/>
</dbReference>
<organism evidence="2 3">
    <name type="scientific">Jannaschia faecimaris</name>
    <dbReference type="NCBI Taxonomy" id="1244108"/>
    <lineage>
        <taxon>Bacteria</taxon>
        <taxon>Pseudomonadati</taxon>
        <taxon>Pseudomonadota</taxon>
        <taxon>Alphaproteobacteria</taxon>
        <taxon>Rhodobacterales</taxon>
        <taxon>Roseobacteraceae</taxon>
        <taxon>Jannaschia</taxon>
    </lineage>
</organism>
<dbReference type="OrthoDB" id="7859249at2"/>
<proteinExistence type="predicted"/>
<protein>
    <recommendedName>
        <fullName evidence="1">DUF6455 domain-containing protein</fullName>
    </recommendedName>
</protein>
<evidence type="ECO:0000259" key="1">
    <source>
        <dbReference type="Pfam" id="PF20056"/>
    </source>
</evidence>
<dbReference type="InterPro" id="IPR045601">
    <property type="entry name" value="DUF6455"/>
</dbReference>
<dbReference type="AlphaFoldDB" id="A0A1H3LCD6"/>
<gene>
    <name evidence="2" type="ORF">SAMN05444004_102142</name>
</gene>
<dbReference type="Pfam" id="PF20056">
    <property type="entry name" value="DUF6455"/>
    <property type="match status" value="1"/>
</dbReference>
<feature type="domain" description="DUF6455" evidence="1">
    <location>
        <begin position="7"/>
        <end position="87"/>
    </location>
</feature>
<accession>A0A1H3LCD6</accession>
<name>A0A1H3LCD6_9RHOB</name>
<evidence type="ECO:0000313" key="2">
    <source>
        <dbReference type="EMBL" id="SDY61535.1"/>
    </source>
</evidence>
<dbReference type="Proteomes" id="UP000198914">
    <property type="component" value="Unassembled WGS sequence"/>
</dbReference>